<feature type="compositionally biased region" description="Acidic residues" evidence="6">
    <location>
        <begin position="1387"/>
        <end position="1396"/>
    </location>
</feature>
<dbReference type="InterPro" id="IPR040497">
    <property type="entry name" value="Glyco_transf_24"/>
</dbReference>
<evidence type="ECO:0000256" key="4">
    <source>
        <dbReference type="ARBA" id="ARBA00022824"/>
    </source>
</evidence>
<evidence type="ECO:0000256" key="6">
    <source>
        <dbReference type="SAM" id="MobiDB-lite"/>
    </source>
</evidence>
<evidence type="ECO:0000259" key="8">
    <source>
        <dbReference type="Pfam" id="PF18401"/>
    </source>
</evidence>
<dbReference type="EMBL" id="BTGD01000002">
    <property type="protein sequence ID" value="GMM54381.1"/>
    <property type="molecule type" value="Genomic_DNA"/>
</dbReference>
<feature type="chain" id="PRO_5043540241" evidence="7">
    <location>
        <begin position="32"/>
        <end position="1403"/>
    </location>
</feature>
<dbReference type="InterPro" id="IPR029044">
    <property type="entry name" value="Nucleotide-diphossugar_trans"/>
</dbReference>
<accession>A0AAV5RT93</accession>
<dbReference type="GO" id="GO:0051082">
    <property type="term" value="F:unfolded protein binding"/>
    <property type="evidence" value="ECO:0007669"/>
    <property type="project" value="TreeGrafter"/>
</dbReference>
<reference evidence="11 12" key="1">
    <citation type="journal article" date="2023" name="Elife">
        <title>Identification of key yeast species and microbe-microbe interactions impacting larval growth of Drosophila in the wild.</title>
        <authorList>
            <person name="Mure A."/>
            <person name="Sugiura Y."/>
            <person name="Maeda R."/>
            <person name="Honda K."/>
            <person name="Sakurai N."/>
            <person name="Takahashi Y."/>
            <person name="Watada M."/>
            <person name="Katoh T."/>
            <person name="Gotoh A."/>
            <person name="Gotoh Y."/>
            <person name="Taniguchi I."/>
            <person name="Nakamura K."/>
            <person name="Hayashi T."/>
            <person name="Katayama T."/>
            <person name="Uemura T."/>
            <person name="Hattori Y."/>
        </authorList>
    </citation>
    <scope>NUCLEOTIDE SEQUENCE [LARGE SCALE GENOMIC DNA]</scope>
    <source>
        <strain evidence="11 12">KH-74</strain>
    </source>
</reference>
<dbReference type="GO" id="GO:0003980">
    <property type="term" value="F:UDP-glucose:glycoprotein glucosyltransferase activity"/>
    <property type="evidence" value="ECO:0007669"/>
    <property type="project" value="InterPro"/>
</dbReference>
<dbReference type="GO" id="GO:0018279">
    <property type="term" value="P:protein N-linked glycosylation via asparagine"/>
    <property type="evidence" value="ECO:0007669"/>
    <property type="project" value="TreeGrafter"/>
</dbReference>
<evidence type="ECO:0000256" key="3">
    <source>
        <dbReference type="ARBA" id="ARBA00022729"/>
    </source>
</evidence>
<dbReference type="InterPro" id="IPR009448">
    <property type="entry name" value="UDP-g_GGtrans"/>
</dbReference>
<dbReference type="Gene3D" id="3.90.550.10">
    <property type="entry name" value="Spore Coat Polysaccharide Biosynthesis Protein SpsA, Chain A"/>
    <property type="match status" value="1"/>
</dbReference>
<feature type="domain" description="UGGT thioredoxin-like" evidence="9">
    <location>
        <begin position="434"/>
        <end position="630"/>
    </location>
</feature>
<proteinExistence type="predicted"/>
<dbReference type="InterPro" id="IPR040692">
    <property type="entry name" value="UGGT_TRXL_3"/>
</dbReference>
<dbReference type="InterPro" id="IPR040694">
    <property type="entry name" value="UGGT_TRXL_2"/>
</dbReference>
<gene>
    <name evidence="11" type="ORF">DAKH74_009970</name>
</gene>
<name>A0AAV5RT93_MAUHU</name>
<feature type="domain" description="UGGT thioredoxin-like" evidence="8">
    <location>
        <begin position="270"/>
        <end position="388"/>
    </location>
</feature>
<evidence type="ECO:0000256" key="7">
    <source>
        <dbReference type="SAM" id="SignalP"/>
    </source>
</evidence>
<comment type="caution">
    <text evidence="11">The sequence shown here is derived from an EMBL/GenBank/DDBJ whole genome shotgun (WGS) entry which is preliminary data.</text>
</comment>
<protein>
    <submittedName>
        <fullName evidence="11">Kre5 protein</fullName>
    </submittedName>
</protein>
<dbReference type="PANTHER" id="PTHR11226">
    <property type="entry name" value="UDP-GLUCOSE GLYCOPROTEIN:GLUCOSYLTRANSFERASE"/>
    <property type="match status" value="1"/>
</dbReference>
<feature type="signal peptide" evidence="7">
    <location>
        <begin position="1"/>
        <end position="31"/>
    </location>
</feature>
<feature type="domain" description="Glucosyltransferase 24 catalytic" evidence="10">
    <location>
        <begin position="1130"/>
        <end position="1350"/>
    </location>
</feature>
<comment type="cofactor">
    <cofactor evidence="1">
        <name>Ca(2+)</name>
        <dbReference type="ChEBI" id="CHEBI:29108"/>
    </cofactor>
</comment>
<dbReference type="SUPFAM" id="SSF53448">
    <property type="entry name" value="Nucleotide-diphospho-sugar transferases"/>
    <property type="match status" value="1"/>
</dbReference>
<evidence type="ECO:0000259" key="9">
    <source>
        <dbReference type="Pfam" id="PF18402"/>
    </source>
</evidence>
<comment type="subcellular location">
    <subcellularLocation>
        <location evidence="2">Endoplasmic reticulum lumen</location>
    </subcellularLocation>
</comment>
<evidence type="ECO:0000259" key="10">
    <source>
        <dbReference type="Pfam" id="PF18404"/>
    </source>
</evidence>
<keyword evidence="3 7" id="KW-0732">Signal</keyword>
<dbReference type="PANTHER" id="PTHR11226:SF0">
    <property type="entry name" value="UDP-GLUCOSE:GLYCOPROTEIN GLUCOSYLTRANSFERASE"/>
    <property type="match status" value="1"/>
</dbReference>
<keyword evidence="5" id="KW-0325">Glycoprotein</keyword>
<dbReference type="GO" id="GO:0005788">
    <property type="term" value="C:endoplasmic reticulum lumen"/>
    <property type="evidence" value="ECO:0007669"/>
    <property type="project" value="UniProtKB-SubCell"/>
</dbReference>
<dbReference type="Proteomes" id="UP001377567">
    <property type="component" value="Unassembled WGS sequence"/>
</dbReference>
<keyword evidence="12" id="KW-1185">Reference proteome</keyword>
<evidence type="ECO:0000256" key="2">
    <source>
        <dbReference type="ARBA" id="ARBA00004319"/>
    </source>
</evidence>
<organism evidence="11 12">
    <name type="scientific">Maudiozyma humilis</name>
    <name type="common">Sour dough yeast</name>
    <name type="synonym">Kazachstania humilis</name>
    <dbReference type="NCBI Taxonomy" id="51915"/>
    <lineage>
        <taxon>Eukaryota</taxon>
        <taxon>Fungi</taxon>
        <taxon>Dikarya</taxon>
        <taxon>Ascomycota</taxon>
        <taxon>Saccharomycotina</taxon>
        <taxon>Saccharomycetes</taxon>
        <taxon>Saccharomycetales</taxon>
        <taxon>Saccharomycetaceae</taxon>
        <taxon>Maudiozyma</taxon>
    </lineage>
</organism>
<dbReference type="Pfam" id="PF18401">
    <property type="entry name" value="Thioredoxin_13"/>
    <property type="match status" value="1"/>
</dbReference>
<feature type="region of interest" description="Disordered" evidence="6">
    <location>
        <begin position="1380"/>
        <end position="1403"/>
    </location>
</feature>
<dbReference type="Pfam" id="PF18402">
    <property type="entry name" value="Thioredoxin_14"/>
    <property type="match status" value="1"/>
</dbReference>
<dbReference type="GO" id="GO:0036503">
    <property type="term" value="P:ERAD pathway"/>
    <property type="evidence" value="ECO:0007669"/>
    <property type="project" value="TreeGrafter"/>
</dbReference>
<dbReference type="Pfam" id="PF18404">
    <property type="entry name" value="Glyco_transf_24"/>
    <property type="match status" value="1"/>
</dbReference>
<evidence type="ECO:0000256" key="5">
    <source>
        <dbReference type="ARBA" id="ARBA00023180"/>
    </source>
</evidence>
<evidence type="ECO:0000256" key="1">
    <source>
        <dbReference type="ARBA" id="ARBA00001913"/>
    </source>
</evidence>
<evidence type="ECO:0000313" key="12">
    <source>
        <dbReference type="Proteomes" id="UP001377567"/>
    </source>
</evidence>
<keyword evidence="4" id="KW-0256">Endoplasmic reticulum</keyword>
<sequence>MRLMRLMQLTPRCVLCILACVLLQLPLLSFALPLDSPYGYPDELRVWGALKAVLPLRSPLLQQLYPLAMGLDAPDVADAAFASGIDDIEEMSACAAVQIALAQVYDQPAAAQLFALHYALYPTGTAPVSMDGCPRFELAGAVHTAPDDVFYLESADLEKQRGVLDAQVLLQGEVAIGRGADAPLLVLYGCPSDPDFNEMHRNVHAEATGDGAKFRFVWRHTCTLDTPSPIRNEFPLALSLKDGGSAHALLHSPLWDSSLLPSAFSSPSGSIAPLSPPELELLDMKAASLIANHYYDTRNVTSALRLAQGIANNFPLVAAQLADTTLHTKEQEKIHNANADLAKRGIDYNLIGLFLNGQQLRLSTLDEYTLLSALTAEYTDMQRLAALLHSSVSEALDERTARLLLDRYAAVSLPHLQSSQPGKVDLHRIPGFSETVIYFNDIENDQQYAELGSDIAAFFEKSRFGEVPEYRQNWNEIVFAVDFADLDSANTREALAGLARVLAVVSQGYPQRVGLLPLNSGSAYADTHSDTPSYAARVVNKIYDLKRRDIAELPKFLELLQEKGSNVAFKDPTLNAIMNTPDYARQARNLQLVETSLIVNGEIYPFRANTWNYLISNVLKRDLEHIRKELNIQAARSGQQSAGFVDVRGILHLKSTTSRHLKYLPEYYADTLYSTVDLDALKQFDAGRVVSYSFDTKYNVLHTVTLVGDFGKRDSLKRFGNLLKSKFNGIRIRLIHTGDVSCKAWKSLSQVSTKDALMTAVKDSLKALKGSKSASAQNTNTAVLGIQPLLQWLPDIPATYLNSSAFMTLNGRFIHFEEDEVATKRQFDAIVQREAIRTLNSIAALEDVYPSFSSSPMSPDFVESLSSILTRLYYHGDQIYHDGIKFTTETVLPRVSLASVLKENDFTIFGSNHNNKKLVELLVIIDPLEERTQKLLSLVKKFEKLHFLSIKVVLLPTEKLTINPIERVYIDTPTKIDDLSADILESFEVDCDAPANIIISENAKIDGILLEVFVSDNKNYLSEGQVDGVPGIHLELIDSNGVIVDSLHTMKTFGYGQFHVSEMAANYTVRVGGDSPEYNLAGVSLYGFSDFKNMDNFDIVDFNPRKLYVKVEAAAAETVRKEPTEDVNTNIFTVLEDVNEEESYKKMVLNVLSGTRKFVGPDQHFTFWVLDAPFLSSSFKSFISEFNKRSVELKADIRLVRYEWPNWLRPQRFRHRRLSVSKLLFLDVLFPSNINHLVYLSPQANSIDPLEVLQESQNKKASFSLFRMKGKGYWNEGYWKSMLHDNGLTFYSIEPAFVINLAGLRQSNAGDKLRLHYQRLSTDVQSLFNIDQDLLNNIQMEVPLGSLQSNLRTGLFPDESFVSEWLEKLESAVEYTTITKPSHDESSDYLEDDVADTYEHDEL</sequence>
<evidence type="ECO:0000313" key="11">
    <source>
        <dbReference type="EMBL" id="GMM54381.1"/>
    </source>
</evidence>